<evidence type="ECO:0000259" key="2">
    <source>
        <dbReference type="Pfam" id="PF00787"/>
    </source>
</evidence>
<feature type="compositionally biased region" description="Basic and acidic residues" evidence="1">
    <location>
        <begin position="198"/>
        <end position="208"/>
    </location>
</feature>
<feature type="compositionally biased region" description="Low complexity" evidence="1">
    <location>
        <begin position="179"/>
        <end position="197"/>
    </location>
</feature>
<dbReference type="AlphaFoldDB" id="A0A024U2X0"/>
<dbReference type="GO" id="GO:0035091">
    <property type="term" value="F:phosphatidylinositol binding"/>
    <property type="evidence" value="ECO:0007669"/>
    <property type="project" value="InterPro"/>
</dbReference>
<dbReference type="Gene3D" id="3.30.1520.10">
    <property type="entry name" value="Phox-like domain"/>
    <property type="match status" value="1"/>
</dbReference>
<dbReference type="RefSeq" id="XP_008870734.1">
    <property type="nucleotide sequence ID" value="XM_008872512.1"/>
</dbReference>
<dbReference type="GeneID" id="20084222"/>
<sequence>MLLQSVHVIRFVNAVDERGKKATLYTTEIGNGEISWTVNIRYSRFYEFHQALLKSDRNVMGKLPFPTKDLFSNQSPQYRQKQLDKFVSQLQQVFQSLSMVAQVAFFELLEVPQHDFHRDSIDPTEPTQLDDTAQDDGIEKRVSKQSISSTTTTEIDDDNQHETLSDASPSEHHHTDLLSPVASSRSASSRQASSSMSPRHDSSSKAKPVDLTPTFAGDEGSSAAEAVDIQVSDNVHGESHLDKATDVARSAVDELSEAKVLDVAVESTGFEAQPQCENTSLLFQAVEAYSTVVSERSPRAWETAGSRKRPVSAHQCRYLITRTMRVLYPSLFI</sequence>
<proteinExistence type="predicted"/>
<protein>
    <recommendedName>
        <fullName evidence="2">PX domain-containing protein</fullName>
    </recommendedName>
</protein>
<dbReference type="Pfam" id="PF00787">
    <property type="entry name" value="PX"/>
    <property type="match status" value="1"/>
</dbReference>
<feature type="domain" description="PX" evidence="2">
    <location>
        <begin position="33"/>
        <end position="95"/>
    </location>
</feature>
<feature type="compositionally biased region" description="Basic and acidic residues" evidence="1">
    <location>
        <begin position="158"/>
        <end position="176"/>
    </location>
</feature>
<feature type="region of interest" description="Disordered" evidence="1">
    <location>
        <begin position="117"/>
        <end position="223"/>
    </location>
</feature>
<dbReference type="InterPro" id="IPR036871">
    <property type="entry name" value="PX_dom_sf"/>
</dbReference>
<dbReference type="VEuPathDB" id="FungiDB:H310_07172"/>
<reference evidence="3" key="1">
    <citation type="submission" date="2013-12" db="EMBL/GenBank/DDBJ databases">
        <title>The Genome Sequence of Aphanomyces invadans NJM9701.</title>
        <authorList>
            <consortium name="The Broad Institute Genomics Platform"/>
            <person name="Russ C."/>
            <person name="Tyler B."/>
            <person name="van West P."/>
            <person name="Dieguez-Uribeondo J."/>
            <person name="Young S.K."/>
            <person name="Zeng Q."/>
            <person name="Gargeya S."/>
            <person name="Fitzgerald M."/>
            <person name="Abouelleil A."/>
            <person name="Alvarado L."/>
            <person name="Chapman S.B."/>
            <person name="Gainer-Dewar J."/>
            <person name="Goldberg J."/>
            <person name="Griggs A."/>
            <person name="Gujja S."/>
            <person name="Hansen M."/>
            <person name="Howarth C."/>
            <person name="Imamovic A."/>
            <person name="Ireland A."/>
            <person name="Larimer J."/>
            <person name="McCowan C."/>
            <person name="Murphy C."/>
            <person name="Pearson M."/>
            <person name="Poon T.W."/>
            <person name="Priest M."/>
            <person name="Roberts A."/>
            <person name="Saif S."/>
            <person name="Shea T."/>
            <person name="Sykes S."/>
            <person name="Wortman J."/>
            <person name="Nusbaum C."/>
            <person name="Birren B."/>
        </authorList>
    </citation>
    <scope>NUCLEOTIDE SEQUENCE [LARGE SCALE GENOMIC DNA]</scope>
    <source>
        <strain evidence="3">NJM9701</strain>
    </source>
</reference>
<evidence type="ECO:0000256" key="1">
    <source>
        <dbReference type="SAM" id="MobiDB-lite"/>
    </source>
</evidence>
<organism evidence="3">
    <name type="scientific">Aphanomyces invadans</name>
    <dbReference type="NCBI Taxonomy" id="157072"/>
    <lineage>
        <taxon>Eukaryota</taxon>
        <taxon>Sar</taxon>
        <taxon>Stramenopiles</taxon>
        <taxon>Oomycota</taxon>
        <taxon>Saprolegniomycetes</taxon>
        <taxon>Saprolegniales</taxon>
        <taxon>Verrucalvaceae</taxon>
        <taxon>Aphanomyces</taxon>
    </lineage>
</organism>
<gene>
    <name evidence="3" type="ORF">H310_07172</name>
</gene>
<dbReference type="EMBL" id="KI913964">
    <property type="protein sequence ID" value="ETW00599.1"/>
    <property type="molecule type" value="Genomic_DNA"/>
</dbReference>
<accession>A0A024U2X0</accession>
<dbReference type="OrthoDB" id="430293at2759"/>
<evidence type="ECO:0000313" key="3">
    <source>
        <dbReference type="EMBL" id="ETW00599.1"/>
    </source>
</evidence>
<dbReference type="CDD" id="cd06093">
    <property type="entry name" value="PX_domain"/>
    <property type="match status" value="1"/>
</dbReference>
<name>A0A024U2X0_9STRA</name>
<dbReference type="InterPro" id="IPR001683">
    <property type="entry name" value="PX_dom"/>
</dbReference>
<dbReference type="SUPFAM" id="SSF64268">
    <property type="entry name" value="PX domain"/>
    <property type="match status" value="1"/>
</dbReference>